<feature type="domain" description="EamA" evidence="8">
    <location>
        <begin position="2"/>
        <end position="135"/>
    </location>
</feature>
<feature type="domain" description="EamA" evidence="8">
    <location>
        <begin position="150"/>
        <end position="286"/>
    </location>
</feature>
<dbReference type="SUPFAM" id="SSF103481">
    <property type="entry name" value="Multidrug resistance efflux transporter EmrE"/>
    <property type="match status" value="2"/>
</dbReference>
<keyword evidence="6 7" id="KW-0472">Membrane</keyword>
<evidence type="ECO:0000313" key="10">
    <source>
        <dbReference type="EMBL" id="RST60027.1"/>
    </source>
</evidence>
<evidence type="ECO:0000256" key="4">
    <source>
        <dbReference type="ARBA" id="ARBA00022692"/>
    </source>
</evidence>
<keyword evidence="12" id="KW-1185">Reference proteome</keyword>
<dbReference type="PANTHER" id="PTHR32322">
    <property type="entry name" value="INNER MEMBRANE TRANSPORTER"/>
    <property type="match status" value="1"/>
</dbReference>
<evidence type="ECO:0000313" key="9">
    <source>
        <dbReference type="EMBL" id="GIN97347.1"/>
    </source>
</evidence>
<sequence>MYAYIIMIFVVIFYAGNILVGKAINELPPLTMSFFRLLIAFLLLLPIGFRSAWTQRSIFLEYKKPFLVMTFTGICFFNVFLYGALQFTTTAKVSVLEAVIPVATVLLSAFLLKERLGGIQWAGIFLSLAGAVWVIMDGKVLQLAGSGWNLGDGIMVGAILMWAVYSIFVKQYMHLFPQYGAVLVMTGISVIVLFPAVLIEWYFIGVPSLNGLNIVGLLYLGVFPSVIALVLYNRGVELLGPSRASVFLNFLPIATMAGAYLLLGESISVIQMVGAFVVICGVIFTTRPVRQPLTEKVDLKENKCS</sequence>
<evidence type="ECO:0000313" key="11">
    <source>
        <dbReference type="Proteomes" id="UP000287296"/>
    </source>
</evidence>
<dbReference type="InterPro" id="IPR050638">
    <property type="entry name" value="AA-Vitamin_Transporters"/>
</dbReference>
<keyword evidence="4 7" id="KW-0812">Transmembrane</keyword>
<dbReference type="GO" id="GO:0005886">
    <property type="term" value="C:plasma membrane"/>
    <property type="evidence" value="ECO:0007669"/>
    <property type="project" value="UniProtKB-SubCell"/>
</dbReference>
<feature type="transmembrane region" description="Helical" evidence="7">
    <location>
        <begin position="181"/>
        <end position="204"/>
    </location>
</feature>
<dbReference type="Pfam" id="PF00892">
    <property type="entry name" value="EamA"/>
    <property type="match status" value="2"/>
</dbReference>
<keyword evidence="3" id="KW-1003">Cell membrane</keyword>
<gene>
    <name evidence="10" type="ORF">D5F11_008125</name>
    <name evidence="9" type="ORF">J6TS1_32170</name>
</gene>
<feature type="transmembrane region" description="Helical" evidence="7">
    <location>
        <begin position="91"/>
        <end position="112"/>
    </location>
</feature>
<evidence type="ECO:0000256" key="7">
    <source>
        <dbReference type="SAM" id="Phobius"/>
    </source>
</evidence>
<evidence type="ECO:0000313" key="12">
    <source>
        <dbReference type="Proteomes" id="UP000680670"/>
    </source>
</evidence>
<evidence type="ECO:0000256" key="2">
    <source>
        <dbReference type="ARBA" id="ARBA00007362"/>
    </source>
</evidence>
<feature type="transmembrane region" description="Helical" evidence="7">
    <location>
        <begin position="148"/>
        <end position="169"/>
    </location>
</feature>
<dbReference type="InterPro" id="IPR037185">
    <property type="entry name" value="EmrE-like"/>
</dbReference>
<evidence type="ECO:0000256" key="1">
    <source>
        <dbReference type="ARBA" id="ARBA00004651"/>
    </source>
</evidence>
<dbReference type="EMBL" id="QYTW02000006">
    <property type="protein sequence ID" value="RST60027.1"/>
    <property type="molecule type" value="Genomic_DNA"/>
</dbReference>
<dbReference type="OrthoDB" id="9805239at2"/>
<feature type="transmembrane region" description="Helical" evidence="7">
    <location>
        <begin position="119"/>
        <end position="136"/>
    </location>
</feature>
<comment type="caution">
    <text evidence="10">The sequence shown here is derived from an EMBL/GenBank/DDBJ whole genome shotgun (WGS) entry which is preliminary data.</text>
</comment>
<feature type="transmembrane region" description="Helical" evidence="7">
    <location>
        <begin position="244"/>
        <end position="263"/>
    </location>
</feature>
<feature type="transmembrane region" description="Helical" evidence="7">
    <location>
        <begin position="269"/>
        <end position="286"/>
    </location>
</feature>
<dbReference type="RefSeq" id="WP_120118907.1">
    <property type="nucleotide sequence ID" value="NZ_BORI01000014.1"/>
</dbReference>
<dbReference type="EMBL" id="BORJ01000009">
    <property type="protein sequence ID" value="GIN97347.1"/>
    <property type="molecule type" value="Genomic_DNA"/>
</dbReference>
<organism evidence="10 11">
    <name type="scientific">Siminovitchia terrae</name>
    <name type="common">Bacillus terrae</name>
    <dbReference type="NCBI Taxonomy" id="1914933"/>
    <lineage>
        <taxon>Bacteria</taxon>
        <taxon>Bacillati</taxon>
        <taxon>Bacillota</taxon>
        <taxon>Bacilli</taxon>
        <taxon>Bacillales</taxon>
        <taxon>Bacillaceae</taxon>
        <taxon>Siminovitchia</taxon>
    </lineage>
</organism>
<dbReference type="PANTHER" id="PTHR32322:SF18">
    <property type="entry name" value="S-ADENOSYLMETHIONINE_S-ADENOSYLHOMOCYSTEINE TRANSPORTER"/>
    <property type="match status" value="1"/>
</dbReference>
<feature type="transmembrane region" description="Helical" evidence="7">
    <location>
        <begin position="210"/>
        <end position="232"/>
    </location>
</feature>
<evidence type="ECO:0000256" key="3">
    <source>
        <dbReference type="ARBA" id="ARBA00022475"/>
    </source>
</evidence>
<reference evidence="9 12" key="2">
    <citation type="submission" date="2021-03" db="EMBL/GenBank/DDBJ databases">
        <title>Antimicrobial resistance genes in bacteria isolated from Japanese honey, and their potential for conferring macrolide and lincosamide resistance in the American foulbrood pathogen Paenibacillus larvae.</title>
        <authorList>
            <person name="Okamoto M."/>
            <person name="Kumagai M."/>
            <person name="Kanamori H."/>
            <person name="Takamatsu D."/>
        </authorList>
    </citation>
    <scope>NUCLEOTIDE SEQUENCE [LARGE SCALE GENOMIC DNA]</scope>
    <source>
        <strain evidence="9 12">J6TS1</strain>
    </source>
</reference>
<protein>
    <submittedName>
        <fullName evidence="10">DMT family transporter</fullName>
    </submittedName>
    <submittedName>
        <fullName evidence="9">Multidrug DMT transporter permease</fullName>
    </submittedName>
</protein>
<feature type="transmembrane region" description="Helical" evidence="7">
    <location>
        <begin position="5"/>
        <end position="24"/>
    </location>
</feature>
<evidence type="ECO:0000256" key="5">
    <source>
        <dbReference type="ARBA" id="ARBA00022989"/>
    </source>
</evidence>
<dbReference type="AlphaFoldDB" id="A0A429X9C8"/>
<keyword evidence="5 7" id="KW-1133">Transmembrane helix</keyword>
<accession>A0A429X9C8</accession>
<dbReference type="Proteomes" id="UP000287296">
    <property type="component" value="Unassembled WGS sequence"/>
</dbReference>
<evidence type="ECO:0000256" key="6">
    <source>
        <dbReference type="ARBA" id="ARBA00023136"/>
    </source>
</evidence>
<dbReference type="Proteomes" id="UP000680670">
    <property type="component" value="Unassembled WGS sequence"/>
</dbReference>
<comment type="subcellular location">
    <subcellularLocation>
        <location evidence="1">Cell membrane</location>
        <topology evidence="1">Multi-pass membrane protein</topology>
    </subcellularLocation>
</comment>
<proteinExistence type="inferred from homology"/>
<reference evidence="10 11" key="1">
    <citation type="submission" date="2018-12" db="EMBL/GenBank/DDBJ databases">
        <authorList>
            <person name="Sun L."/>
            <person name="Chen Z."/>
        </authorList>
    </citation>
    <scope>NUCLEOTIDE SEQUENCE [LARGE SCALE GENOMIC DNA]</scope>
    <source>
        <strain evidence="10 11">LMG 29736</strain>
    </source>
</reference>
<evidence type="ECO:0000259" key="8">
    <source>
        <dbReference type="Pfam" id="PF00892"/>
    </source>
</evidence>
<name>A0A429X9C8_SIMTE</name>
<comment type="similarity">
    <text evidence="2">Belongs to the EamA transporter family.</text>
</comment>
<feature type="transmembrane region" description="Helical" evidence="7">
    <location>
        <begin position="30"/>
        <end position="53"/>
    </location>
</feature>
<dbReference type="InterPro" id="IPR000620">
    <property type="entry name" value="EamA_dom"/>
</dbReference>
<feature type="transmembrane region" description="Helical" evidence="7">
    <location>
        <begin position="65"/>
        <end position="85"/>
    </location>
</feature>